<name>A0A644XWD0_9ZZZZ</name>
<dbReference type="GO" id="GO:0016887">
    <property type="term" value="F:ATP hydrolysis activity"/>
    <property type="evidence" value="ECO:0007669"/>
    <property type="project" value="InterPro"/>
</dbReference>
<sequence length="168" mass="18106">MLLKLALGSLAPDGGEVAVGPSIISAYYAQEHETLNPSATVLQTVQQAGNMGESAAVALLGRFLFSYRQCNQKVGELSGGERSRLQLALVVLSRANFLLLDEPTNNLDIASAEVLEDSLSEFEGTALIISHDRYFLDQVVDRIITVEDGRLVSHAGGYSDYLAGENNY</sequence>
<dbReference type="PANTHER" id="PTHR42855:SF2">
    <property type="entry name" value="DRUG RESISTANCE ABC TRANSPORTER,ATP-BINDING PROTEIN"/>
    <property type="match status" value="1"/>
</dbReference>
<dbReference type="CDD" id="cd03221">
    <property type="entry name" value="ABCF_EF-3"/>
    <property type="match status" value="1"/>
</dbReference>
<evidence type="ECO:0000259" key="1">
    <source>
        <dbReference type="Pfam" id="PF00005"/>
    </source>
</evidence>
<organism evidence="2">
    <name type="scientific">bioreactor metagenome</name>
    <dbReference type="NCBI Taxonomy" id="1076179"/>
    <lineage>
        <taxon>unclassified sequences</taxon>
        <taxon>metagenomes</taxon>
        <taxon>ecological metagenomes</taxon>
    </lineage>
</organism>
<dbReference type="EMBL" id="VSSQ01003396">
    <property type="protein sequence ID" value="MPM20495.1"/>
    <property type="molecule type" value="Genomic_DNA"/>
</dbReference>
<feature type="domain" description="ABC transporter" evidence="1">
    <location>
        <begin position="3"/>
        <end position="105"/>
    </location>
</feature>
<dbReference type="GO" id="GO:0005524">
    <property type="term" value="F:ATP binding"/>
    <property type="evidence" value="ECO:0007669"/>
    <property type="project" value="InterPro"/>
</dbReference>
<proteinExistence type="predicted"/>
<reference evidence="2" key="1">
    <citation type="submission" date="2019-08" db="EMBL/GenBank/DDBJ databases">
        <authorList>
            <person name="Kucharzyk K."/>
            <person name="Murdoch R.W."/>
            <person name="Higgins S."/>
            <person name="Loffler F."/>
        </authorList>
    </citation>
    <scope>NUCLEOTIDE SEQUENCE</scope>
</reference>
<protein>
    <submittedName>
        <fullName evidence="2">Energy-dependent translational throttle protein EttA</fullName>
    </submittedName>
</protein>
<gene>
    <name evidence="2" type="primary">ettA_32</name>
    <name evidence="2" type="ORF">SDC9_66925</name>
</gene>
<dbReference type="SUPFAM" id="SSF52540">
    <property type="entry name" value="P-loop containing nucleoside triphosphate hydrolases"/>
    <property type="match status" value="1"/>
</dbReference>
<comment type="caution">
    <text evidence="2">The sequence shown here is derived from an EMBL/GenBank/DDBJ whole genome shotgun (WGS) entry which is preliminary data.</text>
</comment>
<dbReference type="PANTHER" id="PTHR42855">
    <property type="entry name" value="ABC TRANSPORTER ATP-BINDING SUBUNIT"/>
    <property type="match status" value="1"/>
</dbReference>
<dbReference type="Pfam" id="PF00005">
    <property type="entry name" value="ABC_tran"/>
    <property type="match status" value="1"/>
</dbReference>
<accession>A0A644XWD0</accession>
<dbReference type="Gene3D" id="3.40.50.300">
    <property type="entry name" value="P-loop containing nucleotide triphosphate hydrolases"/>
    <property type="match status" value="1"/>
</dbReference>
<dbReference type="InterPro" id="IPR027417">
    <property type="entry name" value="P-loop_NTPase"/>
</dbReference>
<dbReference type="AlphaFoldDB" id="A0A644XWD0"/>
<dbReference type="InterPro" id="IPR003439">
    <property type="entry name" value="ABC_transporter-like_ATP-bd"/>
</dbReference>
<dbReference type="InterPro" id="IPR051309">
    <property type="entry name" value="ABCF_ATPase"/>
</dbReference>
<evidence type="ECO:0000313" key="2">
    <source>
        <dbReference type="EMBL" id="MPM20495.1"/>
    </source>
</evidence>